<gene>
    <name evidence="8" type="ORF">RHODO2019_19115</name>
</gene>
<keyword evidence="9" id="KW-1185">Reference proteome</keyword>
<evidence type="ECO:0000256" key="5">
    <source>
        <dbReference type="ARBA" id="ARBA00022842"/>
    </source>
</evidence>
<evidence type="ECO:0000256" key="2">
    <source>
        <dbReference type="ARBA" id="ARBA00022722"/>
    </source>
</evidence>
<dbReference type="SUPFAM" id="SSF88723">
    <property type="entry name" value="PIN domain-like"/>
    <property type="match status" value="1"/>
</dbReference>
<geneLocation type="plasmid" evidence="8 9">
    <name>unnamed3</name>
</geneLocation>
<feature type="domain" description="PIN" evidence="6">
    <location>
        <begin position="5"/>
        <end position="111"/>
    </location>
</feature>
<evidence type="ECO:0000256" key="1">
    <source>
        <dbReference type="ARBA" id="ARBA00022649"/>
    </source>
</evidence>
<dbReference type="Pfam" id="PF13470">
    <property type="entry name" value="PIN_3"/>
    <property type="match status" value="1"/>
</dbReference>
<organism evidence="8 9">
    <name type="scientific">Rhodococcus antarcticus</name>
    <dbReference type="NCBI Taxonomy" id="2987751"/>
    <lineage>
        <taxon>Bacteria</taxon>
        <taxon>Bacillati</taxon>
        <taxon>Actinomycetota</taxon>
        <taxon>Actinomycetes</taxon>
        <taxon>Mycobacteriales</taxon>
        <taxon>Nocardiaceae</taxon>
        <taxon>Rhodococcus</taxon>
    </lineage>
</organism>
<keyword evidence="5" id="KW-0460">Magnesium</keyword>
<dbReference type="Pfam" id="PF26343">
    <property type="entry name" value="VapC50_C"/>
    <property type="match status" value="1"/>
</dbReference>
<protein>
    <submittedName>
        <fullName evidence="8">PIN domain-containing protein</fullName>
    </submittedName>
</protein>
<keyword evidence="1" id="KW-1277">Toxin-antitoxin system</keyword>
<dbReference type="InterPro" id="IPR002716">
    <property type="entry name" value="PIN_dom"/>
</dbReference>
<evidence type="ECO:0000259" key="7">
    <source>
        <dbReference type="Pfam" id="PF26343"/>
    </source>
</evidence>
<evidence type="ECO:0000256" key="4">
    <source>
        <dbReference type="ARBA" id="ARBA00022801"/>
    </source>
</evidence>
<reference evidence="8" key="1">
    <citation type="submission" date="2022-10" db="EMBL/GenBank/DDBJ databases">
        <title>Rhodococcus sp.75.</title>
        <authorList>
            <person name="Sun M."/>
        </authorList>
    </citation>
    <scope>NUCLEOTIDE SEQUENCE</scope>
    <source>
        <strain evidence="8">75</strain>
        <plasmid evidence="8">unnamed3</plasmid>
    </source>
</reference>
<sequence>MRYTALLDANVLVPYTLTDMLLRLAEAGLYRPLWSPSILAETKRTLIHLHPAIAADALHDRVAAMDRFFPDATVTGWDEIVSSLTLPDPDDRHVLAAAIVGGADAIVTANLRDFPEQTLARFNLVATHPDDFLLDQFDLEPLLAEQVLLDIVEARHNPAVTRADVLDQLHRAGTPRFAAHAR</sequence>
<dbReference type="RefSeq" id="WP_265385145.1">
    <property type="nucleotide sequence ID" value="NZ_CP110618.1"/>
</dbReference>
<evidence type="ECO:0000313" key="8">
    <source>
        <dbReference type="EMBL" id="UZJ27041.1"/>
    </source>
</evidence>
<evidence type="ECO:0000259" key="6">
    <source>
        <dbReference type="Pfam" id="PF13470"/>
    </source>
</evidence>
<keyword evidence="3" id="KW-0479">Metal-binding</keyword>
<accession>A0ABY6P6Y5</accession>
<keyword evidence="4" id="KW-0378">Hydrolase</keyword>
<evidence type="ECO:0000313" key="9">
    <source>
        <dbReference type="Proteomes" id="UP001164965"/>
    </source>
</evidence>
<evidence type="ECO:0000256" key="3">
    <source>
        <dbReference type="ARBA" id="ARBA00022723"/>
    </source>
</evidence>
<dbReference type="InterPro" id="IPR029060">
    <property type="entry name" value="PIN-like_dom_sf"/>
</dbReference>
<dbReference type="InterPro" id="IPR058652">
    <property type="entry name" value="VapC50_C"/>
</dbReference>
<feature type="domain" description="VapC50 C-terminal" evidence="7">
    <location>
        <begin position="129"/>
        <end position="182"/>
    </location>
</feature>
<dbReference type="EMBL" id="CP110618">
    <property type="protein sequence ID" value="UZJ27041.1"/>
    <property type="molecule type" value="Genomic_DNA"/>
</dbReference>
<name>A0ABY6P6Y5_9NOCA</name>
<proteinExistence type="predicted"/>
<dbReference type="Proteomes" id="UP001164965">
    <property type="component" value="Plasmid unnamed3"/>
</dbReference>
<keyword evidence="8" id="KW-0614">Plasmid</keyword>
<keyword evidence="2" id="KW-0540">Nuclease</keyword>